<accession>A0AAW1BTD4</accession>
<protein>
    <submittedName>
        <fullName evidence="2">Ras/Rap GTPase-activating protein SynGAP-like</fullName>
    </submittedName>
</protein>
<dbReference type="Proteomes" id="UP001474421">
    <property type="component" value="Unassembled WGS sequence"/>
</dbReference>
<name>A0AAW1BTD4_CROAD</name>
<organism evidence="2 3">
    <name type="scientific">Crotalus adamanteus</name>
    <name type="common">Eastern diamondback rattlesnake</name>
    <dbReference type="NCBI Taxonomy" id="8729"/>
    <lineage>
        <taxon>Eukaryota</taxon>
        <taxon>Metazoa</taxon>
        <taxon>Chordata</taxon>
        <taxon>Craniata</taxon>
        <taxon>Vertebrata</taxon>
        <taxon>Euteleostomi</taxon>
        <taxon>Lepidosauria</taxon>
        <taxon>Squamata</taxon>
        <taxon>Bifurcata</taxon>
        <taxon>Unidentata</taxon>
        <taxon>Episquamata</taxon>
        <taxon>Toxicofera</taxon>
        <taxon>Serpentes</taxon>
        <taxon>Colubroidea</taxon>
        <taxon>Viperidae</taxon>
        <taxon>Crotalinae</taxon>
        <taxon>Crotalus</taxon>
    </lineage>
</organism>
<dbReference type="AlphaFoldDB" id="A0AAW1BTD4"/>
<comment type="caution">
    <text evidence="2">The sequence shown here is derived from an EMBL/GenBank/DDBJ whole genome shotgun (WGS) entry which is preliminary data.</text>
</comment>
<proteinExistence type="predicted"/>
<dbReference type="EMBL" id="JAOTOJ010000002">
    <property type="protein sequence ID" value="KAK9405116.1"/>
    <property type="molecule type" value="Genomic_DNA"/>
</dbReference>
<reference evidence="2 3" key="1">
    <citation type="journal article" date="2024" name="Proc. Natl. Acad. Sci. U.S.A.">
        <title>The genetic regulatory architecture and epigenomic basis for age-related changes in rattlesnake venom.</title>
        <authorList>
            <person name="Hogan M.P."/>
            <person name="Holding M.L."/>
            <person name="Nystrom G.S."/>
            <person name="Colston T.J."/>
            <person name="Bartlett D.A."/>
            <person name="Mason A.J."/>
            <person name="Ellsworth S.A."/>
            <person name="Rautsaw R.M."/>
            <person name="Lawrence K.C."/>
            <person name="Strickland J.L."/>
            <person name="He B."/>
            <person name="Fraser P."/>
            <person name="Margres M.J."/>
            <person name="Gilbert D.M."/>
            <person name="Gibbs H.L."/>
            <person name="Parkinson C.L."/>
            <person name="Rokyta D.R."/>
        </authorList>
    </citation>
    <scope>NUCLEOTIDE SEQUENCE [LARGE SCALE GENOMIC DNA]</scope>
    <source>
        <strain evidence="2">DRR0105</strain>
    </source>
</reference>
<gene>
    <name evidence="2" type="ORF">NXF25_003890</name>
</gene>
<feature type="region of interest" description="Disordered" evidence="1">
    <location>
        <begin position="1"/>
        <end position="47"/>
    </location>
</feature>
<evidence type="ECO:0000313" key="3">
    <source>
        <dbReference type="Proteomes" id="UP001474421"/>
    </source>
</evidence>
<keyword evidence="3" id="KW-1185">Reference proteome</keyword>
<evidence type="ECO:0000256" key="1">
    <source>
        <dbReference type="SAM" id="MobiDB-lite"/>
    </source>
</evidence>
<evidence type="ECO:0000313" key="2">
    <source>
        <dbReference type="EMBL" id="KAK9405116.1"/>
    </source>
</evidence>
<sequence length="175" mass="19337">MEQGEIARGQVAATTEPSWPGKAAETTISPPTHTLADVRGAPGPRAQYVHSPYDRPWNAPRFCIISGNQLLMLDEEEIHPLLLRERQRDAGRNKLLRRTVSVPVEGRPQAEHGRRGGPWEGCKWSGGTRVATDLRDWPPFANRVLCWGGDTPFMKAHDRSPGEGEAWAGQLPSMG</sequence>